<feature type="coiled-coil region" evidence="5">
    <location>
        <begin position="291"/>
        <end position="328"/>
    </location>
</feature>
<dbReference type="RefSeq" id="WP_161007904.1">
    <property type="nucleotide sequence ID" value="NZ_WWCN01000011.1"/>
</dbReference>
<dbReference type="CDD" id="cd11386">
    <property type="entry name" value="MCP_signal"/>
    <property type="match status" value="1"/>
</dbReference>
<comment type="subcellular location">
    <subcellularLocation>
        <location evidence="1">Membrane</location>
    </subcellularLocation>
</comment>
<gene>
    <name evidence="9" type="ORF">GTP46_17410</name>
</gene>
<organism evidence="9 10">
    <name type="scientific">Duganella flavida</name>
    <dbReference type="NCBI Taxonomy" id="2692175"/>
    <lineage>
        <taxon>Bacteria</taxon>
        <taxon>Pseudomonadati</taxon>
        <taxon>Pseudomonadota</taxon>
        <taxon>Betaproteobacteria</taxon>
        <taxon>Burkholderiales</taxon>
        <taxon>Oxalobacteraceae</taxon>
        <taxon>Telluria group</taxon>
        <taxon>Duganella</taxon>
    </lineage>
</organism>
<dbReference type="GO" id="GO:0007165">
    <property type="term" value="P:signal transduction"/>
    <property type="evidence" value="ECO:0007669"/>
    <property type="project" value="UniProtKB-KW"/>
</dbReference>
<dbReference type="GO" id="GO:0006935">
    <property type="term" value="P:chemotaxis"/>
    <property type="evidence" value="ECO:0007669"/>
    <property type="project" value="TreeGrafter"/>
</dbReference>
<evidence type="ECO:0000256" key="5">
    <source>
        <dbReference type="SAM" id="Coils"/>
    </source>
</evidence>
<dbReference type="Gene3D" id="1.10.287.950">
    <property type="entry name" value="Methyl-accepting chemotaxis protein"/>
    <property type="match status" value="1"/>
</dbReference>
<evidence type="ECO:0000256" key="1">
    <source>
        <dbReference type="ARBA" id="ARBA00004370"/>
    </source>
</evidence>
<dbReference type="PANTHER" id="PTHR43531:SF14">
    <property type="entry name" value="METHYL-ACCEPTING CHEMOTAXIS PROTEIN I-RELATED"/>
    <property type="match status" value="1"/>
</dbReference>
<dbReference type="PANTHER" id="PTHR43531">
    <property type="entry name" value="PROTEIN ICFG"/>
    <property type="match status" value="1"/>
</dbReference>
<keyword evidence="4" id="KW-0807">Transducer</keyword>
<comment type="caution">
    <text evidence="9">The sequence shown here is derived from an EMBL/GenBank/DDBJ whole genome shotgun (WGS) entry which is preliminary data.</text>
</comment>
<dbReference type="GO" id="GO:0005886">
    <property type="term" value="C:plasma membrane"/>
    <property type="evidence" value="ECO:0007669"/>
    <property type="project" value="TreeGrafter"/>
</dbReference>
<keyword evidence="10" id="KW-1185">Reference proteome</keyword>
<keyword evidence="7" id="KW-0812">Transmembrane</keyword>
<keyword evidence="2" id="KW-0488">Methylation</keyword>
<sequence length="555" mass="57824">MKLSEMKVSNRLAIGFGATLLLLLAVATASWLSIRQTAADTDALLAQHLKTERLVSAWRAIVEANVQRALAAAEAGDAASQKMFEDGIAANSKIAEANQRQIVELLTDAQAKSLFDAAQAQRKVYQDARKRALGAKAAGEMGQARQIIEQEFMPAGVAYVNQMGALVARQQAVIDEIGVTIHNRSSSSAWMIFVLSATSVAAALLLGWLISRSLLKQLGGEPGYAAGITDRIAGGDLTVHVQLQAGDRSSLLYSIAAMRERLAAIVSEVRSSTEAVATASDEIASGNLDLSSRTEQQAASLEETASSMEELTATVKQNTESARQANQLAASASSVAARGGEVVGGVVSTMEAISASSRQIVDIIGVIDGIAFQTNILALNAAVEAARAGEQGRGFAVVAQEVRTLAQRSASAAKDIKHLISESVEKISNGGMLVDEAGKTMAEVVHSIRNVSEIMAQITAASSEQEAGIEQINRAIIEMDGVTQQNAALVEEASAAAGALQGQATHLAELVSVFKVDGAAQAASVTPIGRARAHATQPASARLAAPAQQRTGTAR</sequence>
<name>A0A6L8KBP2_9BURK</name>
<dbReference type="Pfam" id="PF12729">
    <property type="entry name" value="4HB_MCP_1"/>
    <property type="match status" value="1"/>
</dbReference>
<dbReference type="InterPro" id="IPR024478">
    <property type="entry name" value="HlyB_4HB_MCP"/>
</dbReference>
<dbReference type="InterPro" id="IPR047347">
    <property type="entry name" value="YvaQ-like_sensor"/>
</dbReference>
<dbReference type="AlphaFoldDB" id="A0A6L8KBP2"/>
<protein>
    <recommendedName>
        <fullName evidence="8">Methyl-accepting transducer domain-containing protein</fullName>
    </recommendedName>
</protein>
<reference evidence="9 10" key="1">
    <citation type="submission" date="2019-12" db="EMBL/GenBank/DDBJ databases">
        <title>Novel species isolated from a subtropical stream in China.</title>
        <authorList>
            <person name="Lu H."/>
        </authorList>
    </citation>
    <scope>NUCLEOTIDE SEQUENCE [LARGE SCALE GENOMIC DNA]</scope>
    <source>
        <strain evidence="9 10">FT135W</strain>
    </source>
</reference>
<evidence type="ECO:0000256" key="6">
    <source>
        <dbReference type="SAM" id="MobiDB-lite"/>
    </source>
</evidence>
<comment type="similarity">
    <text evidence="3">Belongs to the methyl-accepting chemotaxis (MCP) protein family.</text>
</comment>
<accession>A0A6L8KBP2</accession>
<evidence type="ECO:0000256" key="7">
    <source>
        <dbReference type="SAM" id="Phobius"/>
    </source>
</evidence>
<keyword evidence="7" id="KW-0472">Membrane</keyword>
<dbReference type="InterPro" id="IPR004089">
    <property type="entry name" value="MCPsignal_dom"/>
</dbReference>
<dbReference type="InterPro" id="IPR051310">
    <property type="entry name" value="MCP_chemotaxis"/>
</dbReference>
<dbReference type="EMBL" id="WWCN01000011">
    <property type="protein sequence ID" value="MYM24425.1"/>
    <property type="molecule type" value="Genomic_DNA"/>
</dbReference>
<dbReference type="PROSITE" id="PS50111">
    <property type="entry name" value="CHEMOTAXIS_TRANSDUC_2"/>
    <property type="match status" value="1"/>
</dbReference>
<proteinExistence type="inferred from homology"/>
<dbReference type="GO" id="GO:0004888">
    <property type="term" value="F:transmembrane signaling receptor activity"/>
    <property type="evidence" value="ECO:0007669"/>
    <property type="project" value="TreeGrafter"/>
</dbReference>
<evidence type="ECO:0000256" key="3">
    <source>
        <dbReference type="ARBA" id="ARBA00029447"/>
    </source>
</evidence>
<keyword evidence="5" id="KW-0175">Coiled coil</keyword>
<dbReference type="Pfam" id="PF00015">
    <property type="entry name" value="MCPsignal"/>
    <property type="match status" value="1"/>
</dbReference>
<keyword evidence="7" id="KW-1133">Transmembrane helix</keyword>
<feature type="transmembrane region" description="Helical" evidence="7">
    <location>
        <begin position="189"/>
        <end position="210"/>
    </location>
</feature>
<dbReference type="Proteomes" id="UP000479335">
    <property type="component" value="Unassembled WGS sequence"/>
</dbReference>
<evidence type="ECO:0000256" key="2">
    <source>
        <dbReference type="ARBA" id="ARBA00022481"/>
    </source>
</evidence>
<dbReference type="CDD" id="cd19411">
    <property type="entry name" value="MCP2201-like_sensor"/>
    <property type="match status" value="1"/>
</dbReference>
<evidence type="ECO:0000313" key="9">
    <source>
        <dbReference type="EMBL" id="MYM24425.1"/>
    </source>
</evidence>
<feature type="domain" description="Methyl-accepting transducer" evidence="8">
    <location>
        <begin position="272"/>
        <end position="501"/>
    </location>
</feature>
<feature type="region of interest" description="Disordered" evidence="6">
    <location>
        <begin position="531"/>
        <end position="555"/>
    </location>
</feature>
<evidence type="ECO:0000259" key="8">
    <source>
        <dbReference type="PROSITE" id="PS50111"/>
    </source>
</evidence>
<evidence type="ECO:0000313" key="10">
    <source>
        <dbReference type="Proteomes" id="UP000479335"/>
    </source>
</evidence>
<evidence type="ECO:0000256" key="4">
    <source>
        <dbReference type="PROSITE-ProRule" id="PRU00284"/>
    </source>
</evidence>
<dbReference type="FunFam" id="1.10.287.950:FF:000001">
    <property type="entry name" value="Methyl-accepting chemotaxis sensory transducer"/>
    <property type="match status" value="1"/>
</dbReference>
<dbReference type="SMART" id="SM00283">
    <property type="entry name" value="MA"/>
    <property type="match status" value="1"/>
</dbReference>
<dbReference type="SUPFAM" id="SSF58104">
    <property type="entry name" value="Methyl-accepting chemotaxis protein (MCP) signaling domain"/>
    <property type="match status" value="1"/>
</dbReference>